<dbReference type="eggNOG" id="ENOG5031AS6">
    <property type="taxonomic scope" value="Bacteria"/>
</dbReference>
<proteinExistence type="predicted"/>
<keyword evidence="3" id="KW-1185">Reference proteome</keyword>
<dbReference type="AlphaFoldDB" id="A0A0F4PV76"/>
<evidence type="ECO:0000313" key="2">
    <source>
        <dbReference type="EMBL" id="KJY99380.1"/>
    </source>
</evidence>
<feature type="region of interest" description="Disordered" evidence="1">
    <location>
        <begin position="82"/>
        <end position="101"/>
    </location>
</feature>
<dbReference type="Pfam" id="PF20090">
    <property type="entry name" value="DUF6482"/>
    <property type="match status" value="1"/>
</dbReference>
<accession>A0A0F4PV76</accession>
<protein>
    <submittedName>
        <fullName evidence="2">Uncharacterized protein</fullName>
    </submittedName>
</protein>
<dbReference type="RefSeq" id="WP_022945016.1">
    <property type="nucleotide sequence ID" value="NZ_CP023396.1"/>
</dbReference>
<sequence>MGIDFTNLQHHQPIQKVVIHSLDMALYQVSVVINNIEYYVKDPRGEILKANSPLHIQKLFDDIAYHAMVLRHSSAYDEMCGQPTRQQDNTLEVPYGKNGYY</sequence>
<dbReference type="PATRIC" id="fig|151081.8.peg.1877"/>
<dbReference type="Proteomes" id="UP000033664">
    <property type="component" value="Unassembled WGS sequence"/>
</dbReference>
<dbReference type="OrthoDB" id="5600613at2"/>
<gene>
    <name evidence="2" type="ORF">TW72_10195</name>
</gene>
<organism evidence="2 3">
    <name type="scientific">Pseudoalteromonas ruthenica</name>
    <dbReference type="NCBI Taxonomy" id="151081"/>
    <lineage>
        <taxon>Bacteria</taxon>
        <taxon>Pseudomonadati</taxon>
        <taxon>Pseudomonadota</taxon>
        <taxon>Gammaproteobacteria</taxon>
        <taxon>Alteromonadales</taxon>
        <taxon>Pseudoalteromonadaceae</taxon>
        <taxon>Pseudoalteromonas</taxon>
    </lineage>
</organism>
<dbReference type="EMBL" id="JXXZ01000008">
    <property type="protein sequence ID" value="KJY99380.1"/>
    <property type="molecule type" value="Genomic_DNA"/>
</dbReference>
<dbReference type="GeneID" id="58228861"/>
<dbReference type="InterPro" id="IPR045508">
    <property type="entry name" value="DUF6482"/>
</dbReference>
<evidence type="ECO:0000313" key="3">
    <source>
        <dbReference type="Proteomes" id="UP000033664"/>
    </source>
</evidence>
<reference evidence="2 3" key="1">
    <citation type="journal article" date="2015" name="BMC Genomics">
        <title>Genome mining reveals unlocked bioactive potential of marine Gram-negative bacteria.</title>
        <authorList>
            <person name="Machado H."/>
            <person name="Sonnenschein E.C."/>
            <person name="Melchiorsen J."/>
            <person name="Gram L."/>
        </authorList>
    </citation>
    <scope>NUCLEOTIDE SEQUENCE [LARGE SCALE GENOMIC DNA]</scope>
    <source>
        <strain evidence="2 3">S3137</strain>
    </source>
</reference>
<evidence type="ECO:0000256" key="1">
    <source>
        <dbReference type="SAM" id="MobiDB-lite"/>
    </source>
</evidence>
<name>A0A0F4PV76_9GAMM</name>
<comment type="caution">
    <text evidence="2">The sequence shown here is derived from an EMBL/GenBank/DDBJ whole genome shotgun (WGS) entry which is preliminary data.</text>
</comment>